<dbReference type="NCBIfam" id="NF002342">
    <property type="entry name" value="PRK01305.1-3"/>
    <property type="match status" value="1"/>
</dbReference>
<dbReference type="SUPFAM" id="SSF55729">
    <property type="entry name" value="Acyl-CoA N-acyltransferases (Nat)"/>
    <property type="match status" value="1"/>
</dbReference>
<proteinExistence type="inferred from homology"/>
<evidence type="ECO:0000256" key="4">
    <source>
        <dbReference type="HAMAP-Rule" id="MF_00689"/>
    </source>
</evidence>
<evidence type="ECO:0000256" key="3">
    <source>
        <dbReference type="ARBA" id="ARBA00023315"/>
    </source>
</evidence>
<sequence>MSEVSRLPLGLSQPFECSYRPEKKEQLLIVQSKMNPGHFEGLMSLGFRRSGSDVYRPHCPECRSCEPVRVLVREFTPSRSQKRVLARNRDLSWRVVSQPTDEHRTLYHRYIRGRHHDGPMYPPTDEQFNRFLPCDWLEQGYLEGRLDGKLVLVAVTDRLSQALSAVYTFFEPELDKRSLGVCGILKQLEYAKSEGKQYLYLGYQIEECRKMAYKTQYRPYQTLTIGGWHTVS</sequence>
<comment type="function">
    <text evidence="4">Functions in the N-end rule pathway of protein degradation where it conjugates Leu from its aminoacyl-tRNA to the N-termini of proteins containing an N-terminal aspartate or glutamate.</text>
</comment>
<evidence type="ECO:0000313" key="7">
    <source>
        <dbReference type="EMBL" id="TKB48893.1"/>
    </source>
</evidence>
<comment type="catalytic activity">
    <reaction evidence="4">
        <text>N-terminal L-glutamyl-[protein] + L-leucyl-tRNA(Leu) = N-terminal L-leucyl-L-glutamyl-[protein] + tRNA(Leu) + H(+)</text>
        <dbReference type="Rhea" id="RHEA:50412"/>
        <dbReference type="Rhea" id="RHEA-COMP:9613"/>
        <dbReference type="Rhea" id="RHEA-COMP:9622"/>
        <dbReference type="Rhea" id="RHEA-COMP:12664"/>
        <dbReference type="Rhea" id="RHEA-COMP:12668"/>
        <dbReference type="ChEBI" id="CHEBI:15378"/>
        <dbReference type="ChEBI" id="CHEBI:64721"/>
        <dbReference type="ChEBI" id="CHEBI:78442"/>
        <dbReference type="ChEBI" id="CHEBI:78494"/>
        <dbReference type="ChEBI" id="CHEBI:133041"/>
        <dbReference type="EC" id="2.3.2.29"/>
    </reaction>
</comment>
<keyword evidence="3 4" id="KW-0012">Acyltransferase</keyword>
<dbReference type="PIRSF" id="PIRSF037208">
    <property type="entry name" value="ATE_pro_prd"/>
    <property type="match status" value="1"/>
</dbReference>
<comment type="subcellular location">
    <subcellularLocation>
        <location evidence="4">Cytoplasm</location>
    </subcellularLocation>
</comment>
<evidence type="ECO:0000256" key="2">
    <source>
        <dbReference type="ARBA" id="ARBA00022679"/>
    </source>
</evidence>
<feature type="domain" description="N-end rule aminoacyl transferase C-terminal" evidence="6">
    <location>
        <begin position="102"/>
        <end position="223"/>
    </location>
</feature>
<protein>
    <recommendedName>
        <fullName evidence="4">Aspartate/glutamate leucyltransferase</fullName>
        <ecNumber evidence="4">2.3.2.29</ecNumber>
    </recommendedName>
</protein>
<dbReference type="PANTHER" id="PTHR21367:SF1">
    <property type="entry name" value="ARGINYL-TRNA--PROTEIN TRANSFERASE 1"/>
    <property type="match status" value="1"/>
</dbReference>
<dbReference type="InterPro" id="IPR007471">
    <property type="entry name" value="N-end_Aminoacyl_Trfase_N"/>
</dbReference>
<dbReference type="InterPro" id="IPR016181">
    <property type="entry name" value="Acyl_CoA_acyltransferase"/>
</dbReference>
<dbReference type="AlphaFoldDB" id="A0A4U1BCZ6"/>
<dbReference type="HAMAP" id="MF_00689">
    <property type="entry name" value="Bpt"/>
    <property type="match status" value="1"/>
</dbReference>
<dbReference type="GO" id="GO:0005737">
    <property type="term" value="C:cytoplasm"/>
    <property type="evidence" value="ECO:0007669"/>
    <property type="project" value="UniProtKB-SubCell"/>
</dbReference>
<dbReference type="GO" id="GO:0071596">
    <property type="term" value="P:ubiquitin-dependent protein catabolic process via the N-end rule pathway"/>
    <property type="evidence" value="ECO:0007669"/>
    <property type="project" value="InterPro"/>
</dbReference>
<name>A0A4U1BCZ6_9GAMM</name>
<dbReference type="OrthoDB" id="9782022at2"/>
<gene>
    <name evidence="4" type="primary">bpt</name>
    <name evidence="7" type="ORF">FCL40_09635</name>
</gene>
<dbReference type="RefSeq" id="WP_136853087.1">
    <property type="nucleotide sequence ID" value="NZ_SWCI01000005.1"/>
</dbReference>
<dbReference type="InterPro" id="IPR030700">
    <property type="entry name" value="N-end_Aminoacyl_Trfase"/>
</dbReference>
<dbReference type="Proteomes" id="UP000305674">
    <property type="component" value="Unassembled WGS sequence"/>
</dbReference>
<comment type="catalytic activity">
    <reaction evidence="4">
        <text>N-terminal L-aspartyl-[protein] + L-leucyl-tRNA(Leu) = N-terminal L-leucyl-L-aspartyl-[protein] + tRNA(Leu) + H(+)</text>
        <dbReference type="Rhea" id="RHEA:50420"/>
        <dbReference type="Rhea" id="RHEA-COMP:9613"/>
        <dbReference type="Rhea" id="RHEA-COMP:9622"/>
        <dbReference type="Rhea" id="RHEA-COMP:12669"/>
        <dbReference type="Rhea" id="RHEA-COMP:12674"/>
        <dbReference type="ChEBI" id="CHEBI:15378"/>
        <dbReference type="ChEBI" id="CHEBI:64720"/>
        <dbReference type="ChEBI" id="CHEBI:78442"/>
        <dbReference type="ChEBI" id="CHEBI:78494"/>
        <dbReference type="ChEBI" id="CHEBI:133042"/>
        <dbReference type="EC" id="2.3.2.29"/>
    </reaction>
</comment>
<dbReference type="NCBIfam" id="NF002345">
    <property type="entry name" value="PRK01305.2-2"/>
    <property type="match status" value="1"/>
</dbReference>
<keyword evidence="2 4" id="KW-0808">Transferase</keyword>
<dbReference type="InterPro" id="IPR017138">
    <property type="entry name" value="Asp_Glu_LeuTrfase"/>
</dbReference>
<dbReference type="NCBIfam" id="NF002341">
    <property type="entry name" value="PRK01305.1-1"/>
    <property type="match status" value="1"/>
</dbReference>
<comment type="similarity">
    <text evidence="4">Belongs to the R-transferase family. Bpt subfamily.</text>
</comment>
<feature type="domain" description="N-end aminoacyl transferase N-terminal" evidence="5">
    <location>
        <begin position="16"/>
        <end position="83"/>
    </location>
</feature>
<reference evidence="7 8" key="1">
    <citation type="submission" date="2019-04" db="EMBL/GenBank/DDBJ databases">
        <authorList>
            <person name="Hwang J.C."/>
        </authorList>
    </citation>
    <scope>NUCLEOTIDE SEQUENCE [LARGE SCALE GENOMIC DNA]</scope>
    <source>
        <strain evidence="7 8">IMCC35001</strain>
    </source>
</reference>
<evidence type="ECO:0000256" key="1">
    <source>
        <dbReference type="ARBA" id="ARBA00022490"/>
    </source>
</evidence>
<dbReference type="PANTHER" id="PTHR21367">
    <property type="entry name" value="ARGININE-TRNA-PROTEIN TRANSFERASE 1"/>
    <property type="match status" value="1"/>
</dbReference>
<evidence type="ECO:0000259" key="5">
    <source>
        <dbReference type="Pfam" id="PF04376"/>
    </source>
</evidence>
<dbReference type="EMBL" id="SWCI01000005">
    <property type="protein sequence ID" value="TKB48893.1"/>
    <property type="molecule type" value="Genomic_DNA"/>
</dbReference>
<accession>A0A4U1BCZ6</accession>
<evidence type="ECO:0000313" key="8">
    <source>
        <dbReference type="Proteomes" id="UP000305674"/>
    </source>
</evidence>
<dbReference type="Pfam" id="PF04376">
    <property type="entry name" value="ATE_N"/>
    <property type="match status" value="1"/>
</dbReference>
<keyword evidence="1 4" id="KW-0963">Cytoplasm</keyword>
<dbReference type="Pfam" id="PF04377">
    <property type="entry name" value="ATE_C"/>
    <property type="match status" value="1"/>
</dbReference>
<evidence type="ECO:0000259" key="6">
    <source>
        <dbReference type="Pfam" id="PF04377"/>
    </source>
</evidence>
<dbReference type="InterPro" id="IPR007472">
    <property type="entry name" value="N-end_Aminoacyl_Trfase_C"/>
</dbReference>
<dbReference type="EC" id="2.3.2.29" evidence="4"/>
<keyword evidence="8" id="KW-1185">Reference proteome</keyword>
<comment type="caution">
    <text evidence="7">The sequence shown here is derived from an EMBL/GenBank/DDBJ whole genome shotgun (WGS) entry which is preliminary data.</text>
</comment>
<dbReference type="GO" id="GO:0004057">
    <property type="term" value="F:arginyl-tRNA--protein transferase activity"/>
    <property type="evidence" value="ECO:0007669"/>
    <property type="project" value="InterPro"/>
</dbReference>
<organism evidence="7 8">
    <name type="scientific">Ferrimonas sediminicola</name>
    <dbReference type="NCBI Taxonomy" id="2569538"/>
    <lineage>
        <taxon>Bacteria</taxon>
        <taxon>Pseudomonadati</taxon>
        <taxon>Pseudomonadota</taxon>
        <taxon>Gammaproteobacteria</taxon>
        <taxon>Alteromonadales</taxon>
        <taxon>Ferrimonadaceae</taxon>
        <taxon>Ferrimonas</taxon>
    </lineage>
</organism>
<dbReference type="NCBIfam" id="NF002346">
    <property type="entry name" value="PRK01305.2-3"/>
    <property type="match status" value="1"/>
</dbReference>
<dbReference type="GO" id="GO:0008914">
    <property type="term" value="F:leucyl-tRNA--protein transferase activity"/>
    <property type="evidence" value="ECO:0007669"/>
    <property type="project" value="UniProtKB-UniRule"/>
</dbReference>